<dbReference type="NCBIfam" id="TIGR03824">
    <property type="entry name" value="FlgM_jcvi"/>
    <property type="match status" value="1"/>
</dbReference>
<feature type="region of interest" description="Disordered" evidence="9">
    <location>
        <begin position="1"/>
        <end position="49"/>
    </location>
</feature>
<dbReference type="AlphaFoldDB" id="A0A0C5VU29"/>
<evidence type="ECO:0000313" key="12">
    <source>
        <dbReference type="Proteomes" id="UP000032266"/>
    </source>
</evidence>
<dbReference type="STRING" id="1445510.YC6258_04766"/>
<sequence length="100" mass="11026">MNINGLTPNSGGSEKTRSGETVAKSTEGRTRTSVENSNNADTVQLSPQAKVLKDLETQVQSMSDVDQPKIDRIKSAIQNGEYSINYERLAEAIENFEMDF</sequence>
<dbReference type="EMBL" id="CP007142">
    <property type="protein sequence ID" value="AJQ96798.1"/>
    <property type="molecule type" value="Genomic_DNA"/>
</dbReference>
<evidence type="ECO:0000256" key="3">
    <source>
        <dbReference type="ARBA" id="ARBA00022491"/>
    </source>
</evidence>
<keyword evidence="5" id="KW-0805">Transcription regulation</keyword>
<dbReference type="InterPro" id="IPR007412">
    <property type="entry name" value="FlgM"/>
</dbReference>
<dbReference type="HOGENOM" id="CLU_149304_0_2_6"/>
<dbReference type="InterPro" id="IPR035890">
    <property type="entry name" value="Anti-sigma-28_factor_FlgM_sf"/>
</dbReference>
<dbReference type="InterPro" id="IPR031316">
    <property type="entry name" value="FlgM_C"/>
</dbReference>
<proteinExistence type="inferred from homology"/>
<keyword evidence="3" id="KW-0678">Repressor</keyword>
<dbReference type="Pfam" id="PF04316">
    <property type="entry name" value="FlgM"/>
    <property type="match status" value="1"/>
</dbReference>
<dbReference type="Proteomes" id="UP000032266">
    <property type="component" value="Chromosome"/>
</dbReference>
<comment type="similarity">
    <text evidence="1">Belongs to the FlgM family.</text>
</comment>
<keyword evidence="11" id="KW-0969">Cilium</keyword>
<protein>
    <recommendedName>
        <fullName evidence="2">Negative regulator of flagellin synthesis</fullName>
    </recommendedName>
    <alternativeName>
        <fullName evidence="8">Anti-sigma-28 factor</fullName>
    </alternativeName>
</protein>
<comment type="function">
    <text evidence="7">Responsible for the coupling of flagellin expression to flagellar assembly by preventing expression of the flagellin genes when a component of the middle class of proteins is defective. It negatively regulates flagellar genes by inhibiting the activity of FliA by directly binding to FliA.</text>
</comment>
<evidence type="ECO:0000256" key="7">
    <source>
        <dbReference type="ARBA" id="ARBA00024739"/>
    </source>
</evidence>
<keyword evidence="12" id="KW-1185">Reference proteome</keyword>
<feature type="compositionally biased region" description="Polar residues" evidence="9">
    <location>
        <begin position="33"/>
        <end position="47"/>
    </location>
</feature>
<dbReference type="GO" id="GO:0045892">
    <property type="term" value="P:negative regulation of DNA-templated transcription"/>
    <property type="evidence" value="ECO:0007669"/>
    <property type="project" value="InterPro"/>
</dbReference>
<dbReference type="OrthoDB" id="7064195at2"/>
<accession>A0A0C5VU29</accession>
<evidence type="ECO:0000256" key="8">
    <source>
        <dbReference type="ARBA" id="ARBA00030117"/>
    </source>
</evidence>
<dbReference type="GO" id="GO:0044781">
    <property type="term" value="P:bacterial-type flagellum organization"/>
    <property type="evidence" value="ECO:0007669"/>
    <property type="project" value="UniProtKB-KW"/>
</dbReference>
<evidence type="ECO:0000256" key="2">
    <source>
        <dbReference type="ARBA" id="ARBA00017823"/>
    </source>
</evidence>
<evidence type="ECO:0000256" key="5">
    <source>
        <dbReference type="ARBA" id="ARBA00023015"/>
    </source>
</evidence>
<evidence type="ECO:0000256" key="4">
    <source>
        <dbReference type="ARBA" id="ARBA00022795"/>
    </source>
</evidence>
<keyword evidence="11" id="KW-0966">Cell projection</keyword>
<dbReference type="KEGG" id="gsn:YC6258_04766"/>
<organism evidence="11 12">
    <name type="scientific">Gynuella sunshinyii YC6258</name>
    <dbReference type="NCBI Taxonomy" id="1445510"/>
    <lineage>
        <taxon>Bacteria</taxon>
        <taxon>Pseudomonadati</taxon>
        <taxon>Pseudomonadota</taxon>
        <taxon>Gammaproteobacteria</taxon>
        <taxon>Oceanospirillales</taxon>
        <taxon>Saccharospirillaceae</taxon>
        <taxon>Gynuella</taxon>
    </lineage>
</organism>
<evidence type="ECO:0000256" key="1">
    <source>
        <dbReference type="ARBA" id="ARBA00005322"/>
    </source>
</evidence>
<gene>
    <name evidence="11" type="ORF">YC6258_04766</name>
</gene>
<evidence type="ECO:0000259" key="10">
    <source>
        <dbReference type="Pfam" id="PF04316"/>
    </source>
</evidence>
<reference evidence="11 12" key="1">
    <citation type="submission" date="2014-01" db="EMBL/GenBank/DDBJ databases">
        <title>Full genme sequencing of cellulolytic bacterium Gynuella sunshinyii YC6258T gen. nov., sp. nov.</title>
        <authorList>
            <person name="Khan H."/>
            <person name="Chung E.J."/>
            <person name="Chung Y.R."/>
        </authorList>
    </citation>
    <scope>NUCLEOTIDE SEQUENCE [LARGE SCALE GENOMIC DNA]</scope>
    <source>
        <strain evidence="11 12">YC6258</strain>
    </source>
</reference>
<keyword evidence="4" id="KW-1005">Bacterial flagellum biogenesis</keyword>
<dbReference type="RefSeq" id="WP_052830468.1">
    <property type="nucleotide sequence ID" value="NZ_CP007142.1"/>
</dbReference>
<dbReference type="SUPFAM" id="SSF101498">
    <property type="entry name" value="Anti-sigma factor FlgM"/>
    <property type="match status" value="1"/>
</dbReference>
<keyword evidence="6" id="KW-0804">Transcription</keyword>
<feature type="domain" description="Anti-sigma-28 factor FlgM C-terminal" evidence="10">
    <location>
        <begin position="41"/>
        <end position="93"/>
    </location>
</feature>
<evidence type="ECO:0000313" key="11">
    <source>
        <dbReference type="EMBL" id="AJQ96798.1"/>
    </source>
</evidence>
<evidence type="ECO:0000256" key="6">
    <source>
        <dbReference type="ARBA" id="ARBA00023163"/>
    </source>
</evidence>
<keyword evidence="11" id="KW-0282">Flagellum</keyword>
<feature type="compositionally biased region" description="Polar residues" evidence="9">
    <location>
        <begin position="1"/>
        <end position="13"/>
    </location>
</feature>
<name>A0A0C5VU29_9GAMM</name>
<evidence type="ECO:0000256" key="9">
    <source>
        <dbReference type="SAM" id="MobiDB-lite"/>
    </source>
</evidence>